<gene>
    <name evidence="1" type="ORF">AB205_0117540</name>
</gene>
<reference evidence="2" key="1">
    <citation type="journal article" date="2017" name="Nat. Commun.">
        <title>The North American bullfrog draft genome provides insight into hormonal regulation of long noncoding RNA.</title>
        <authorList>
            <person name="Hammond S.A."/>
            <person name="Warren R.L."/>
            <person name="Vandervalk B.P."/>
            <person name="Kucuk E."/>
            <person name="Khan H."/>
            <person name="Gibb E.A."/>
            <person name="Pandoh P."/>
            <person name="Kirk H."/>
            <person name="Zhao Y."/>
            <person name="Jones M."/>
            <person name="Mungall A.J."/>
            <person name="Coope R."/>
            <person name="Pleasance S."/>
            <person name="Moore R.A."/>
            <person name="Holt R.A."/>
            <person name="Round J.M."/>
            <person name="Ohora S."/>
            <person name="Walle B.V."/>
            <person name="Veldhoen N."/>
            <person name="Helbing C.C."/>
            <person name="Birol I."/>
        </authorList>
    </citation>
    <scope>NUCLEOTIDE SEQUENCE [LARGE SCALE GENOMIC DNA]</scope>
</reference>
<sequence length="82" mass="9474">MPRTFQVRSFKEAIDQTGKIVKLQGSWHPYHILYLCIKSVEEEYLSLTCMSCTIVTLTNGKCDLPLPALHYPQLERVLYPNC</sequence>
<organism evidence="1 2">
    <name type="scientific">Aquarana catesbeiana</name>
    <name type="common">American bullfrog</name>
    <name type="synonym">Rana catesbeiana</name>
    <dbReference type="NCBI Taxonomy" id="8400"/>
    <lineage>
        <taxon>Eukaryota</taxon>
        <taxon>Metazoa</taxon>
        <taxon>Chordata</taxon>
        <taxon>Craniata</taxon>
        <taxon>Vertebrata</taxon>
        <taxon>Euteleostomi</taxon>
        <taxon>Amphibia</taxon>
        <taxon>Batrachia</taxon>
        <taxon>Anura</taxon>
        <taxon>Neobatrachia</taxon>
        <taxon>Ranoidea</taxon>
        <taxon>Ranidae</taxon>
        <taxon>Aquarana</taxon>
    </lineage>
</organism>
<dbReference type="EMBL" id="KV930925">
    <property type="protein sequence ID" value="PIO30145.1"/>
    <property type="molecule type" value="Genomic_DNA"/>
</dbReference>
<dbReference type="Proteomes" id="UP000228934">
    <property type="component" value="Unassembled WGS sequence"/>
</dbReference>
<name>A0A2G9RQV7_AQUCT</name>
<evidence type="ECO:0000313" key="2">
    <source>
        <dbReference type="Proteomes" id="UP000228934"/>
    </source>
</evidence>
<accession>A0A2G9RQV7</accession>
<protein>
    <submittedName>
        <fullName evidence="1">Uncharacterized protein</fullName>
    </submittedName>
</protein>
<keyword evidence="2" id="KW-1185">Reference proteome</keyword>
<evidence type="ECO:0000313" key="1">
    <source>
        <dbReference type="EMBL" id="PIO30145.1"/>
    </source>
</evidence>
<proteinExistence type="predicted"/>
<dbReference type="AlphaFoldDB" id="A0A2G9RQV7"/>